<dbReference type="Pfam" id="PF00501">
    <property type="entry name" value="AMP-binding"/>
    <property type="match status" value="1"/>
</dbReference>
<protein>
    <submittedName>
        <fullName evidence="6">4-coumarate--CoA ligase-like 7</fullName>
    </submittedName>
</protein>
<keyword evidence="6" id="KW-0436">Ligase</keyword>
<dbReference type="STRING" id="76193.A0A194RHE2"/>
<comment type="subcellular location">
    <subcellularLocation>
        <location evidence="1">Peroxisome</location>
    </subcellularLocation>
</comment>
<dbReference type="Proteomes" id="UP000053240">
    <property type="component" value="Unassembled WGS sequence"/>
</dbReference>
<evidence type="ECO:0000256" key="2">
    <source>
        <dbReference type="ARBA" id="ARBA00006432"/>
    </source>
</evidence>
<sequence>MAVFATSLRKKLGLNPGDVVAVMLPNCPEFPVVAFGALQAGCVVTTINPIYKELEVTHQVSTTGPKVFVTIPPCYETVVKGLQNAKIDAKIVVIDNPAAPVPEGAIRYSEISESGEADYDLLDKVEKKKDDVAFIPFSSGTTGLPKGVEITYGNLLAAVAIMQNEKNSYPKLTQGDFQDVVPCILPFFHIYGLVIALIGHLAKGCKLISLPKFSASLYLDVLDKQKPTLLYVVPPIAILLGKHPDVKAEHFERVRNVICGAAPLADSDVHAILEKCKQGELYVKSPTIMKGYHKNEKATKESLTDDGYFKTGDLGYYKPETGLYITDRIKELIKVKGMQVAPAELESILRSHPAVQDAAVIGIPHEIYGEVPKAFVIRKNGKETSAEELQSFVADRVAVFKKIEEVTFVNDIPKTTTGKILRKDLKKMYA</sequence>
<dbReference type="GO" id="GO:0005777">
    <property type="term" value="C:peroxisome"/>
    <property type="evidence" value="ECO:0007669"/>
    <property type="project" value="UniProtKB-SubCell"/>
</dbReference>
<proteinExistence type="inferred from homology"/>
<reference evidence="6 7" key="1">
    <citation type="journal article" date="2015" name="Nat. Commun.">
        <title>Outbred genome sequencing and CRISPR/Cas9 gene editing in butterflies.</title>
        <authorList>
            <person name="Li X."/>
            <person name="Fan D."/>
            <person name="Zhang W."/>
            <person name="Liu G."/>
            <person name="Zhang L."/>
            <person name="Zhao L."/>
            <person name="Fang X."/>
            <person name="Chen L."/>
            <person name="Dong Y."/>
            <person name="Chen Y."/>
            <person name="Ding Y."/>
            <person name="Zhao R."/>
            <person name="Feng M."/>
            <person name="Zhu Y."/>
            <person name="Feng Y."/>
            <person name="Jiang X."/>
            <person name="Zhu D."/>
            <person name="Xiang H."/>
            <person name="Feng X."/>
            <person name="Li S."/>
            <person name="Wang J."/>
            <person name="Zhang G."/>
            <person name="Kronforst M.R."/>
            <person name="Wang W."/>
        </authorList>
    </citation>
    <scope>NUCLEOTIDE SEQUENCE [LARGE SCALE GENOMIC DNA]</scope>
    <source>
        <strain evidence="6">Ya'a_city_454_Pm</strain>
        <tissue evidence="6">Whole body</tissue>
    </source>
</reference>
<keyword evidence="3" id="KW-0576">Peroxisome</keyword>
<dbReference type="PROSITE" id="PS00455">
    <property type="entry name" value="AMP_BINDING"/>
    <property type="match status" value="1"/>
</dbReference>
<keyword evidence="7" id="KW-1185">Reference proteome</keyword>
<evidence type="ECO:0000313" key="6">
    <source>
        <dbReference type="EMBL" id="KPJ17248.1"/>
    </source>
</evidence>
<organism evidence="6 7">
    <name type="scientific">Papilio machaon</name>
    <name type="common">Old World swallowtail butterfly</name>
    <dbReference type="NCBI Taxonomy" id="76193"/>
    <lineage>
        <taxon>Eukaryota</taxon>
        <taxon>Metazoa</taxon>
        <taxon>Ecdysozoa</taxon>
        <taxon>Arthropoda</taxon>
        <taxon>Hexapoda</taxon>
        <taxon>Insecta</taxon>
        <taxon>Pterygota</taxon>
        <taxon>Neoptera</taxon>
        <taxon>Endopterygota</taxon>
        <taxon>Lepidoptera</taxon>
        <taxon>Glossata</taxon>
        <taxon>Ditrysia</taxon>
        <taxon>Papilionoidea</taxon>
        <taxon>Papilionidae</taxon>
        <taxon>Papilioninae</taxon>
        <taxon>Papilio</taxon>
    </lineage>
</organism>
<accession>A0A194RHE2</accession>
<comment type="similarity">
    <text evidence="2">Belongs to the ATP-dependent AMP-binding enzyme family.</text>
</comment>
<dbReference type="InterPro" id="IPR000873">
    <property type="entry name" value="AMP-dep_synth/lig_dom"/>
</dbReference>
<dbReference type="PANTHER" id="PTHR24096">
    <property type="entry name" value="LONG-CHAIN-FATTY-ACID--COA LIGASE"/>
    <property type="match status" value="1"/>
</dbReference>
<dbReference type="PANTHER" id="PTHR24096:SF422">
    <property type="entry name" value="BCDNA.GH02901"/>
    <property type="match status" value="1"/>
</dbReference>
<name>A0A194RHE2_PAPMA</name>
<evidence type="ECO:0000259" key="4">
    <source>
        <dbReference type="Pfam" id="PF00501"/>
    </source>
</evidence>
<dbReference type="Pfam" id="PF13193">
    <property type="entry name" value="AMP-binding_C"/>
    <property type="match status" value="1"/>
</dbReference>
<feature type="domain" description="AMP-dependent synthetase/ligase" evidence="4">
    <location>
        <begin position="4"/>
        <end position="275"/>
    </location>
</feature>
<dbReference type="GO" id="GO:0046949">
    <property type="term" value="P:fatty-acyl-CoA biosynthetic process"/>
    <property type="evidence" value="ECO:0007669"/>
    <property type="project" value="TreeGrafter"/>
</dbReference>
<feature type="domain" description="AMP-binding enzyme C-terminal" evidence="5">
    <location>
        <begin position="344"/>
        <end position="419"/>
    </location>
</feature>
<dbReference type="InParanoid" id="A0A194RHE2"/>
<dbReference type="InterPro" id="IPR020845">
    <property type="entry name" value="AMP-binding_CS"/>
</dbReference>
<evidence type="ECO:0000313" key="7">
    <source>
        <dbReference type="Proteomes" id="UP000053240"/>
    </source>
</evidence>
<dbReference type="FunFam" id="3.30.300.30:FF:000007">
    <property type="entry name" value="4-coumarate--CoA ligase 2"/>
    <property type="match status" value="1"/>
</dbReference>
<evidence type="ECO:0000256" key="1">
    <source>
        <dbReference type="ARBA" id="ARBA00004275"/>
    </source>
</evidence>
<dbReference type="EMBL" id="KQ460154">
    <property type="protein sequence ID" value="KPJ17248.1"/>
    <property type="molecule type" value="Genomic_DNA"/>
</dbReference>
<dbReference type="Gene3D" id="3.40.50.12780">
    <property type="entry name" value="N-terminal domain of ligase-like"/>
    <property type="match status" value="2"/>
</dbReference>
<evidence type="ECO:0000256" key="3">
    <source>
        <dbReference type="ARBA" id="ARBA00023140"/>
    </source>
</evidence>
<dbReference type="SUPFAM" id="SSF56801">
    <property type="entry name" value="Acetyl-CoA synthetase-like"/>
    <property type="match status" value="1"/>
</dbReference>
<dbReference type="InterPro" id="IPR045851">
    <property type="entry name" value="AMP-bd_C_sf"/>
</dbReference>
<dbReference type="InterPro" id="IPR042099">
    <property type="entry name" value="ANL_N_sf"/>
</dbReference>
<dbReference type="Gene3D" id="3.30.300.30">
    <property type="match status" value="1"/>
</dbReference>
<dbReference type="InterPro" id="IPR025110">
    <property type="entry name" value="AMP-bd_C"/>
</dbReference>
<dbReference type="AlphaFoldDB" id="A0A194RHE2"/>
<evidence type="ECO:0000259" key="5">
    <source>
        <dbReference type="Pfam" id="PF13193"/>
    </source>
</evidence>
<dbReference type="GO" id="GO:0004467">
    <property type="term" value="F:long-chain fatty acid-CoA ligase activity"/>
    <property type="evidence" value="ECO:0007669"/>
    <property type="project" value="TreeGrafter"/>
</dbReference>
<gene>
    <name evidence="6" type="ORF">RR48_08739</name>
</gene>